<feature type="compositionally biased region" description="Low complexity" evidence="1">
    <location>
        <begin position="671"/>
        <end position="680"/>
    </location>
</feature>
<dbReference type="GeneID" id="24110768"/>
<feature type="compositionally biased region" description="Basic and acidic residues" evidence="1">
    <location>
        <begin position="474"/>
        <end position="502"/>
    </location>
</feature>
<dbReference type="EMBL" id="DF238814">
    <property type="protein sequence ID" value="GAC97902.1"/>
    <property type="molecule type" value="Genomic_DNA"/>
</dbReference>
<feature type="region of interest" description="Disordered" evidence="1">
    <location>
        <begin position="638"/>
        <end position="688"/>
    </location>
</feature>
<feature type="compositionally biased region" description="Low complexity" evidence="1">
    <location>
        <begin position="586"/>
        <end position="609"/>
    </location>
</feature>
<dbReference type="OrthoDB" id="2556767at2759"/>
<dbReference type="HOGENOM" id="CLU_345494_0_0_1"/>
<dbReference type="InterPro" id="IPR023398">
    <property type="entry name" value="TIF_eIF4e-like"/>
</dbReference>
<gene>
    <name evidence="2" type="ORF">PHSY_005490</name>
</gene>
<feature type="compositionally biased region" description="Basic and acidic residues" evidence="1">
    <location>
        <begin position="519"/>
        <end position="532"/>
    </location>
</feature>
<feature type="compositionally biased region" description="Low complexity" evidence="1">
    <location>
        <begin position="194"/>
        <end position="205"/>
    </location>
</feature>
<feature type="region of interest" description="Disordered" evidence="1">
    <location>
        <begin position="178"/>
        <end position="205"/>
    </location>
</feature>
<feature type="compositionally biased region" description="Acidic residues" evidence="1">
    <location>
        <begin position="506"/>
        <end position="518"/>
    </location>
</feature>
<evidence type="ECO:0000313" key="2">
    <source>
        <dbReference type="EMBL" id="GAC97902.1"/>
    </source>
</evidence>
<feature type="region of interest" description="Disordered" evidence="1">
    <location>
        <begin position="464"/>
        <end position="624"/>
    </location>
</feature>
<evidence type="ECO:0000256" key="1">
    <source>
        <dbReference type="SAM" id="MobiDB-lite"/>
    </source>
</evidence>
<dbReference type="AlphaFoldDB" id="R9P9J2"/>
<feature type="compositionally biased region" description="Basic and acidic residues" evidence="1">
    <location>
        <begin position="719"/>
        <end position="731"/>
    </location>
</feature>
<feature type="region of interest" description="Disordered" evidence="1">
    <location>
        <begin position="340"/>
        <end position="415"/>
    </location>
</feature>
<dbReference type="RefSeq" id="XP_012191489.1">
    <property type="nucleotide sequence ID" value="XM_012336099.1"/>
</dbReference>
<feature type="compositionally biased region" description="Basic and acidic residues" evidence="1">
    <location>
        <begin position="639"/>
        <end position="651"/>
    </location>
</feature>
<dbReference type="Gene3D" id="3.30.760.10">
    <property type="entry name" value="RNA Cap, Translation Initiation Factor Eif4e"/>
    <property type="match status" value="1"/>
</dbReference>
<protein>
    <submittedName>
        <fullName evidence="2">Uncharacterized protein</fullName>
    </submittedName>
</protein>
<dbReference type="eggNOG" id="ENOG502R8JF">
    <property type="taxonomic scope" value="Eukaryota"/>
</dbReference>
<sequence length="818" mass="86823">MASAFNPVDDAKPLLLILDDDGSHIDEWLASHPPSRLGAPVALNNGTNPRPIWVLKVPSLDQLAELAPTNDSIFTKADELVRTATAQVTEIQNDNNIPVHAGKIKSKKQCRTEVQDAFHDEIMLMTADHPLWGQGKWTMLIRPSEVDRVFTQLAKSLASGDLKYSSIIALRARVLPSDEGATDSNKRPKTSQGRRTSNRSPTSSRQPQVLLGIDIFFRPVWDSNAAREVLRVVAGASGRMASFCKSSLYSRLGVKKDHLLGAHASLYNSKTLVSPADAKLWVAAYSADGNAASDRSHLADDSPFEDASSTAVAANEAESFIEGEGVPSCAIKRPLEESAVLHAGDRAEKKARSIGNDDDDGSKQQPTPAPVSAASLPAEEAQSKESQQETGESESQYELMLPVRAASNPSTDRVSKSLSIVSEEISKKTSETVPDAGIAYEHQGKLVKPVVDTSQGKVVPCVGKETQTQEETFGADHRGAITEETRDSKNNDHEADESRENNIDTSQEDPDAEGESIEEEHGSQETPQRTDGEQQPAVRAQEALAAEEQIALQEQPLEAPGVDPEPEQAAVSTGHGEEADKDQPLVTAAVPAEAASPPNNVPNNVATVPGADGRDKAQIETSESFSCCQQTSSAVHTMKKPDAAAKSHLDTLGDIQTEPGSSKAMPHGTGADDAAPAQDASDAHARQVEARVAVTLDTLSEPKTVIEASIEAPAQAAPERADHAQQADDNNRPVPTGNNGNEIKVAEIAASDPMTEPKPNESKASAADHNGTNAVKADGQTISAHADEVEMTMDELIVEGATAEPSVPGQGGLEADAK</sequence>
<dbReference type="STRING" id="1305764.R9P9J2"/>
<organism evidence="2 3">
    <name type="scientific">Pseudozyma hubeiensis (strain SY62)</name>
    <name type="common">Yeast</name>
    <dbReference type="NCBI Taxonomy" id="1305764"/>
    <lineage>
        <taxon>Eukaryota</taxon>
        <taxon>Fungi</taxon>
        <taxon>Dikarya</taxon>
        <taxon>Basidiomycota</taxon>
        <taxon>Ustilaginomycotina</taxon>
        <taxon>Ustilaginomycetes</taxon>
        <taxon>Ustilaginales</taxon>
        <taxon>Ustilaginaceae</taxon>
        <taxon>Pseudozyma</taxon>
    </lineage>
</organism>
<reference evidence="3" key="1">
    <citation type="journal article" date="2013" name="Genome Announc.">
        <title>Draft genome sequence of the basidiomycetous yeast-like fungus Pseudozyma hubeiensis SY62, which produces an abundant amount of the biosurfactant mannosylerythritol lipids.</title>
        <authorList>
            <person name="Konishi M."/>
            <person name="Hatada Y."/>
            <person name="Horiuchi J."/>
        </authorList>
    </citation>
    <scope>NUCLEOTIDE SEQUENCE [LARGE SCALE GENOMIC DNA]</scope>
    <source>
        <strain evidence="3">SY62</strain>
    </source>
</reference>
<accession>R9P9J2</accession>
<name>R9P9J2_PSEHS</name>
<evidence type="ECO:0000313" key="3">
    <source>
        <dbReference type="Proteomes" id="UP000014071"/>
    </source>
</evidence>
<keyword evidence="3" id="KW-1185">Reference proteome</keyword>
<proteinExistence type="predicted"/>
<feature type="region of interest" description="Disordered" evidence="1">
    <location>
        <begin position="708"/>
        <end position="774"/>
    </location>
</feature>
<feature type="compositionally biased region" description="Low complexity" evidence="1">
    <location>
        <begin position="535"/>
        <end position="559"/>
    </location>
</feature>
<dbReference type="Proteomes" id="UP000014071">
    <property type="component" value="Unassembled WGS sequence"/>
</dbReference>